<dbReference type="Proteomes" id="UP001589748">
    <property type="component" value="Unassembled WGS sequence"/>
</dbReference>
<proteinExistence type="predicted"/>
<keyword evidence="1" id="KW-0812">Transmembrane</keyword>
<name>A0ABV5LT47_9ACTN</name>
<feature type="transmembrane region" description="Helical" evidence="1">
    <location>
        <begin position="97"/>
        <end position="125"/>
    </location>
</feature>
<evidence type="ECO:0000313" key="2">
    <source>
        <dbReference type="EMBL" id="MFB9377268.1"/>
    </source>
</evidence>
<evidence type="ECO:0000256" key="1">
    <source>
        <dbReference type="SAM" id="Phobius"/>
    </source>
</evidence>
<organism evidence="2 3">
    <name type="scientific">Kineococcus gynurae</name>
    <dbReference type="NCBI Taxonomy" id="452979"/>
    <lineage>
        <taxon>Bacteria</taxon>
        <taxon>Bacillati</taxon>
        <taxon>Actinomycetota</taxon>
        <taxon>Actinomycetes</taxon>
        <taxon>Kineosporiales</taxon>
        <taxon>Kineosporiaceae</taxon>
        <taxon>Kineococcus</taxon>
    </lineage>
</organism>
<keyword evidence="1" id="KW-0472">Membrane</keyword>
<reference evidence="2 3" key="1">
    <citation type="submission" date="2024-09" db="EMBL/GenBank/DDBJ databases">
        <authorList>
            <person name="Sun Q."/>
            <person name="Mori K."/>
        </authorList>
    </citation>
    <scope>NUCLEOTIDE SEQUENCE [LARGE SCALE GENOMIC DNA]</scope>
    <source>
        <strain evidence="2 3">TISTR 1856</strain>
    </source>
</reference>
<protein>
    <submittedName>
        <fullName evidence="2">ABC transporter permease subunit</fullName>
    </submittedName>
</protein>
<feature type="transmembrane region" description="Helical" evidence="1">
    <location>
        <begin position="216"/>
        <end position="236"/>
    </location>
</feature>
<dbReference type="EMBL" id="JBHMDM010000005">
    <property type="protein sequence ID" value="MFB9377268.1"/>
    <property type="molecule type" value="Genomic_DNA"/>
</dbReference>
<accession>A0ABV5LT47</accession>
<feature type="transmembrane region" description="Helical" evidence="1">
    <location>
        <begin position="57"/>
        <end position="76"/>
    </location>
</feature>
<feature type="transmembrane region" description="Helical" evidence="1">
    <location>
        <begin position="163"/>
        <end position="185"/>
    </location>
</feature>
<feature type="transmembrane region" description="Helical" evidence="1">
    <location>
        <begin position="131"/>
        <end position="156"/>
    </location>
</feature>
<dbReference type="RefSeq" id="WP_380139319.1">
    <property type="nucleotide sequence ID" value="NZ_JBHLUI010000010.1"/>
</dbReference>
<keyword evidence="3" id="KW-1185">Reference proteome</keyword>
<gene>
    <name evidence="2" type="ORF">ACFFVI_09820</name>
</gene>
<feature type="transmembrane region" description="Helical" evidence="1">
    <location>
        <begin position="21"/>
        <end position="45"/>
    </location>
</feature>
<comment type="caution">
    <text evidence="2">The sequence shown here is derived from an EMBL/GenBank/DDBJ whole genome shotgun (WGS) entry which is preliminary data.</text>
</comment>
<sequence>MSSTGLYGFALRGVLLRGRTAAFAALPLLVAVAVVAVMALTSVASRYGTVAPFTGNLLTGLVVPIVALVLGIGVFGDERDSRTLPLLRSLVRPRWQVVVTRWAAAWSATVLLCVPAAVACAVLGVSVNLEATRVVAGVALAVLLTAAAYTAVFVLLSLLTRRALLAGLAYVVLWETFLAGLAPALRGLSIGSYGRRVASLAVPQDVPVGTVATLGVGPAAVVLLGITAVALVLSVLRWRRLDVG</sequence>
<evidence type="ECO:0000313" key="3">
    <source>
        <dbReference type="Proteomes" id="UP001589748"/>
    </source>
</evidence>
<keyword evidence="1" id="KW-1133">Transmembrane helix</keyword>